<sequence>MRKRFLCIIPLLGFSFVHIFAQTNTFPTSGNVGIGTTSPAATLHILPASAGDGGIKYTNQINGYSSMIWASNGVGFGLVSGGGLHAHANAGYGFTIGTSSNNTSLGGMLNVKGSGATASSYTVRVQNSNAADLFTIRDDGSIGIGTVSPAATLHILPASAGDGGIKYTNQINGYSSMIWASNGVGFGLVAGGGLHAHANAGYGFTIASSASNTSLGAMLNVKGSGATSSTYSVKIQNSSAENMFTIRDDGNVGIGTTNPQAKLAVNGEIYSKKVKVTQAGWADYVFDAGYQLRSLSDVEKYIQQHHHLPDVPSAKEVETDGLNLGDNQATLLKKIEELTLYVIEQNKKLEALQQEVKQLKKKK</sequence>
<dbReference type="OrthoDB" id="655527at2"/>
<accession>A0A4S8HUA3</accession>
<organism evidence="3 4">
    <name type="scientific">Niastella caeni</name>
    <dbReference type="NCBI Taxonomy" id="2569763"/>
    <lineage>
        <taxon>Bacteria</taxon>
        <taxon>Pseudomonadati</taxon>
        <taxon>Bacteroidota</taxon>
        <taxon>Chitinophagia</taxon>
        <taxon>Chitinophagales</taxon>
        <taxon>Chitinophagaceae</taxon>
        <taxon>Niastella</taxon>
    </lineage>
</organism>
<evidence type="ECO:0000313" key="4">
    <source>
        <dbReference type="Proteomes" id="UP000306918"/>
    </source>
</evidence>
<evidence type="ECO:0000313" key="3">
    <source>
        <dbReference type="EMBL" id="THU39177.1"/>
    </source>
</evidence>
<evidence type="ECO:0000256" key="2">
    <source>
        <dbReference type="SAM" id="SignalP"/>
    </source>
</evidence>
<dbReference type="RefSeq" id="WP_136577309.1">
    <property type="nucleotide sequence ID" value="NZ_STFF01000003.1"/>
</dbReference>
<proteinExistence type="predicted"/>
<feature type="chain" id="PRO_5020462152" description="BZIP transcription factor" evidence="2">
    <location>
        <begin position="22"/>
        <end position="363"/>
    </location>
</feature>
<keyword evidence="4" id="KW-1185">Reference proteome</keyword>
<protein>
    <recommendedName>
        <fullName evidence="5">BZIP transcription factor</fullName>
    </recommendedName>
</protein>
<feature type="coiled-coil region" evidence="1">
    <location>
        <begin position="335"/>
        <end position="362"/>
    </location>
</feature>
<name>A0A4S8HUA3_9BACT</name>
<evidence type="ECO:0000256" key="1">
    <source>
        <dbReference type="SAM" id="Coils"/>
    </source>
</evidence>
<comment type="caution">
    <text evidence="3">The sequence shown here is derived from an EMBL/GenBank/DDBJ whole genome shotgun (WGS) entry which is preliminary data.</text>
</comment>
<reference evidence="3 4" key="1">
    <citation type="submission" date="2019-04" db="EMBL/GenBank/DDBJ databases">
        <title>Niastella caeni sp. nov., isolated from activated sludge.</title>
        <authorList>
            <person name="Sheng M."/>
        </authorList>
    </citation>
    <scope>NUCLEOTIDE SEQUENCE [LARGE SCALE GENOMIC DNA]</scope>
    <source>
        <strain evidence="3 4">HX-2-15</strain>
    </source>
</reference>
<gene>
    <name evidence="3" type="ORF">FAM09_11720</name>
</gene>
<dbReference type="Proteomes" id="UP000306918">
    <property type="component" value="Unassembled WGS sequence"/>
</dbReference>
<dbReference type="EMBL" id="STFF01000003">
    <property type="protein sequence ID" value="THU39177.1"/>
    <property type="molecule type" value="Genomic_DNA"/>
</dbReference>
<dbReference type="AlphaFoldDB" id="A0A4S8HUA3"/>
<feature type="signal peptide" evidence="2">
    <location>
        <begin position="1"/>
        <end position="21"/>
    </location>
</feature>
<keyword evidence="2" id="KW-0732">Signal</keyword>
<evidence type="ECO:0008006" key="5">
    <source>
        <dbReference type="Google" id="ProtNLM"/>
    </source>
</evidence>
<keyword evidence="1" id="KW-0175">Coiled coil</keyword>